<evidence type="ECO:0000256" key="4">
    <source>
        <dbReference type="ARBA" id="ARBA00022777"/>
    </source>
</evidence>
<evidence type="ECO:0000256" key="2">
    <source>
        <dbReference type="ARBA" id="ARBA00022679"/>
    </source>
</evidence>
<comment type="similarity">
    <text evidence="1 7">Belongs to the aminoglycoside phosphotransferase family.</text>
</comment>
<dbReference type="HOGENOM" id="CLU_073027_2_0_11"/>
<accession>F4H2N9</accession>
<dbReference type="GO" id="GO:0016773">
    <property type="term" value="F:phosphotransferase activity, alcohol group as acceptor"/>
    <property type="evidence" value="ECO:0007669"/>
    <property type="project" value="InterPro"/>
</dbReference>
<sequence length="257" mass="27547">MPGSGRVPVAGAELAGRPVDPAVVPRAVAGMGGVREVVWRNELGGLTFLLDEPERFVKWVPTGLPLDLDAEVVRLRWAARFTPVPTVLEAGADDEGAWIVTHPLAGRSAVDPRWLDEPLTAVRAIGAGLRAMHDALPLDGCPFDWGVPRRLAVADAREGGRSPERAALGEPPPVDRLVVCHGDACAPNTLLADDGSWLAHVDLGALGVADRWADLAVATYSTLWNYGPGYEEPLLDAYGVAPDPARTDYYRRLWDAT</sequence>
<keyword evidence="6 7" id="KW-0046">Antibiotic resistance</keyword>
<evidence type="ECO:0000256" key="8">
    <source>
        <dbReference type="PIRSR" id="PIRSR000706-1"/>
    </source>
</evidence>
<dbReference type="RefSeq" id="WP_013770291.1">
    <property type="nucleotide sequence ID" value="NC_015514.1"/>
</dbReference>
<dbReference type="PIRSF" id="PIRSF000706">
    <property type="entry name" value="Kanamycin_kin"/>
    <property type="match status" value="1"/>
</dbReference>
<evidence type="ECO:0000256" key="7">
    <source>
        <dbReference type="PIRNR" id="PIRNR000706"/>
    </source>
</evidence>
<dbReference type="KEGG" id="cfi:Celf_1130"/>
<reference evidence="11 12" key="1">
    <citation type="submission" date="2011-04" db="EMBL/GenBank/DDBJ databases">
        <title>Complete sequence of Cellulomonas fimi ATCC 484.</title>
        <authorList>
            <consortium name="US DOE Joint Genome Institute"/>
            <person name="Lucas S."/>
            <person name="Han J."/>
            <person name="Lapidus A."/>
            <person name="Cheng J.-F."/>
            <person name="Goodwin L."/>
            <person name="Pitluck S."/>
            <person name="Peters L."/>
            <person name="Chertkov O."/>
            <person name="Detter J.C."/>
            <person name="Han C."/>
            <person name="Tapia R."/>
            <person name="Land M."/>
            <person name="Hauser L."/>
            <person name="Kyrpides N."/>
            <person name="Ivanova N."/>
            <person name="Ovchinnikova G."/>
            <person name="Pagani I."/>
            <person name="Mead D."/>
            <person name="Brumm P."/>
            <person name="Woyke T."/>
        </authorList>
    </citation>
    <scope>NUCLEOTIDE SEQUENCE [LARGE SCALE GENOMIC DNA]</scope>
    <source>
        <strain evidence="12">ATCC 484 / DSM 20113 / JCM 1341 / NBRC 15513 / NCIMB 8980 / NCTC 7547</strain>
    </source>
</reference>
<dbReference type="Proteomes" id="UP000008460">
    <property type="component" value="Chromosome"/>
</dbReference>
<proteinExistence type="inferred from homology"/>
<keyword evidence="9" id="KW-0479">Metal-binding</keyword>
<keyword evidence="9" id="KW-0460">Magnesium</keyword>
<dbReference type="GO" id="GO:0016301">
    <property type="term" value="F:kinase activity"/>
    <property type="evidence" value="ECO:0007669"/>
    <property type="project" value="UniProtKB-KW"/>
</dbReference>
<keyword evidence="5 7" id="KW-0067">ATP-binding</keyword>
<dbReference type="Gene3D" id="3.90.1200.10">
    <property type="match status" value="1"/>
</dbReference>
<dbReference type="GO" id="GO:0046677">
    <property type="term" value="P:response to antibiotic"/>
    <property type="evidence" value="ECO:0007669"/>
    <property type="project" value="UniProtKB-KW"/>
</dbReference>
<dbReference type="InterPro" id="IPR011009">
    <property type="entry name" value="Kinase-like_dom_sf"/>
</dbReference>
<evidence type="ECO:0000256" key="1">
    <source>
        <dbReference type="ARBA" id="ARBA00006219"/>
    </source>
</evidence>
<dbReference type="SUPFAM" id="SSF56112">
    <property type="entry name" value="Protein kinase-like (PK-like)"/>
    <property type="match status" value="1"/>
</dbReference>
<feature type="domain" description="Aminoglycoside phosphotransferase" evidence="10">
    <location>
        <begin position="49"/>
        <end position="248"/>
    </location>
</feature>
<dbReference type="GO" id="GO:0046872">
    <property type="term" value="F:metal ion binding"/>
    <property type="evidence" value="ECO:0007669"/>
    <property type="project" value="UniProtKB-KW"/>
</dbReference>
<organism evidence="11 12">
    <name type="scientific">Cellulomonas fimi (strain ATCC 484 / DSM 20113 / JCM 1341 / CCUG 24087 / LMG 16345 / NBRC 15513 / NCIMB 8980 / NCTC 7547 / NRS-133)</name>
    <dbReference type="NCBI Taxonomy" id="590998"/>
    <lineage>
        <taxon>Bacteria</taxon>
        <taxon>Bacillati</taxon>
        <taxon>Actinomycetota</taxon>
        <taxon>Actinomycetes</taxon>
        <taxon>Micrococcales</taxon>
        <taxon>Cellulomonadaceae</taxon>
        <taxon>Cellulomonas</taxon>
    </lineage>
</organism>
<name>F4H2N9_CELFA</name>
<evidence type="ECO:0000256" key="3">
    <source>
        <dbReference type="ARBA" id="ARBA00022741"/>
    </source>
</evidence>
<keyword evidence="12" id="KW-1185">Reference proteome</keyword>
<dbReference type="InterPro" id="IPR002575">
    <property type="entry name" value="Aminoglycoside_PTrfase"/>
</dbReference>
<feature type="binding site" evidence="9">
    <location>
        <position position="188"/>
    </location>
    <ligand>
        <name>Mg(2+)</name>
        <dbReference type="ChEBI" id="CHEBI:18420"/>
    </ligand>
</feature>
<feature type="binding site" evidence="9">
    <location>
        <position position="202"/>
    </location>
    <ligand>
        <name>Mg(2+)</name>
        <dbReference type="ChEBI" id="CHEBI:18420"/>
    </ligand>
</feature>
<dbReference type="Gene3D" id="3.30.200.20">
    <property type="entry name" value="Phosphorylase Kinase, domain 1"/>
    <property type="match status" value="1"/>
</dbReference>
<evidence type="ECO:0000256" key="6">
    <source>
        <dbReference type="ARBA" id="ARBA00023251"/>
    </source>
</evidence>
<evidence type="ECO:0000313" key="11">
    <source>
        <dbReference type="EMBL" id="AEE45265.1"/>
    </source>
</evidence>
<dbReference type="CDD" id="cd05150">
    <property type="entry name" value="APH"/>
    <property type="match status" value="1"/>
</dbReference>
<dbReference type="eggNOG" id="COG3231">
    <property type="taxonomic scope" value="Bacteria"/>
</dbReference>
<gene>
    <name evidence="11" type="ordered locus">Celf_1130</name>
</gene>
<evidence type="ECO:0000313" key="12">
    <source>
        <dbReference type="Proteomes" id="UP000008460"/>
    </source>
</evidence>
<dbReference type="STRING" id="590998.Celf_1130"/>
<feature type="active site" description="Proton acceptor" evidence="8">
    <location>
        <position position="183"/>
    </location>
</feature>
<keyword evidence="4 7" id="KW-0418">Kinase</keyword>
<dbReference type="EMBL" id="CP002666">
    <property type="protein sequence ID" value="AEE45265.1"/>
    <property type="molecule type" value="Genomic_DNA"/>
</dbReference>
<dbReference type="InterPro" id="IPR024165">
    <property type="entry name" value="Kan/Strep_kinase"/>
</dbReference>
<keyword evidence="2 7" id="KW-0808">Transferase</keyword>
<keyword evidence="3 7" id="KW-0547">Nucleotide-binding</keyword>
<evidence type="ECO:0000256" key="5">
    <source>
        <dbReference type="ARBA" id="ARBA00022840"/>
    </source>
</evidence>
<protein>
    <submittedName>
        <fullName evidence="11">Aminoglycoside phosphotransferase</fullName>
    </submittedName>
</protein>
<evidence type="ECO:0000256" key="9">
    <source>
        <dbReference type="PIRSR" id="PIRSR000706-2"/>
    </source>
</evidence>
<dbReference type="GO" id="GO:0005524">
    <property type="term" value="F:ATP binding"/>
    <property type="evidence" value="ECO:0007669"/>
    <property type="project" value="UniProtKB-KW"/>
</dbReference>
<dbReference type="AlphaFoldDB" id="F4H2N9"/>
<evidence type="ECO:0000259" key="10">
    <source>
        <dbReference type="Pfam" id="PF01636"/>
    </source>
</evidence>
<dbReference type="Pfam" id="PF01636">
    <property type="entry name" value="APH"/>
    <property type="match status" value="1"/>
</dbReference>